<evidence type="ECO:0000313" key="2">
    <source>
        <dbReference type="Proteomes" id="UP000683925"/>
    </source>
</evidence>
<name>A0A8S1T3Z8_PAROT</name>
<evidence type="ECO:0000313" key="1">
    <source>
        <dbReference type="EMBL" id="CAD8147023.1"/>
    </source>
</evidence>
<comment type="caution">
    <text evidence="1">The sequence shown here is derived from an EMBL/GenBank/DDBJ whole genome shotgun (WGS) entry which is preliminary data.</text>
</comment>
<dbReference type="AlphaFoldDB" id="A0A8S1T3Z8"/>
<gene>
    <name evidence="1" type="ORF">POCTA_138.1.T0190224</name>
</gene>
<organism evidence="1 2">
    <name type="scientific">Paramecium octaurelia</name>
    <dbReference type="NCBI Taxonomy" id="43137"/>
    <lineage>
        <taxon>Eukaryota</taxon>
        <taxon>Sar</taxon>
        <taxon>Alveolata</taxon>
        <taxon>Ciliophora</taxon>
        <taxon>Intramacronucleata</taxon>
        <taxon>Oligohymenophorea</taxon>
        <taxon>Peniculida</taxon>
        <taxon>Parameciidae</taxon>
        <taxon>Paramecium</taxon>
    </lineage>
</organism>
<protein>
    <submittedName>
        <fullName evidence="1">Uncharacterized protein</fullName>
    </submittedName>
</protein>
<dbReference type="Proteomes" id="UP000683925">
    <property type="component" value="Unassembled WGS sequence"/>
</dbReference>
<dbReference type="EMBL" id="CAJJDP010000019">
    <property type="protein sequence ID" value="CAD8147023.1"/>
    <property type="molecule type" value="Genomic_DNA"/>
</dbReference>
<reference evidence="1" key="1">
    <citation type="submission" date="2021-01" db="EMBL/GenBank/DDBJ databases">
        <authorList>
            <consortium name="Genoscope - CEA"/>
            <person name="William W."/>
        </authorList>
    </citation>
    <scope>NUCLEOTIDE SEQUENCE</scope>
</reference>
<accession>A0A8S1T3Z8</accession>
<sequence length="129" mass="15454">MDVVNMCIRMALNIWDIGKKMSRMEMGKKHCQMVLIMKENIRMGKNLAKENFNLLMDLYMLVNSIQIIFMAKEFINERTTESMQENVPMTNFINNQIYISENQIDNLYKKKYQHGCQQRENQFNSNRND</sequence>
<keyword evidence="2" id="KW-1185">Reference proteome</keyword>
<proteinExistence type="predicted"/>